<name>A0ABU3WQT9_9NOCA</name>
<dbReference type="EMBL" id="WBMO01000001">
    <property type="protein sequence ID" value="MDV2476371.1"/>
    <property type="molecule type" value="Genomic_DNA"/>
</dbReference>
<evidence type="ECO:0000313" key="1">
    <source>
        <dbReference type="EMBL" id="MDV2476371.1"/>
    </source>
</evidence>
<sequence length="74" mass="7622">MPPNSVAVTVDEPAAFMSVGDTLFHGPGAAVQPLPYGHSLSAAGFTCTVDPTRGVTCAARLHGFTVSDSAFDLW</sequence>
<dbReference type="Proteomes" id="UP001275440">
    <property type="component" value="Unassembled WGS sequence"/>
</dbReference>
<organism evidence="1 2">
    <name type="scientific">Rhodococcus zopfii</name>
    <dbReference type="NCBI Taxonomy" id="43772"/>
    <lineage>
        <taxon>Bacteria</taxon>
        <taxon>Bacillati</taxon>
        <taxon>Actinomycetota</taxon>
        <taxon>Actinomycetes</taxon>
        <taxon>Mycobacteriales</taxon>
        <taxon>Nocardiaceae</taxon>
        <taxon>Rhodococcus</taxon>
    </lineage>
</organism>
<gene>
    <name evidence="1" type="ORF">F8M49_15435</name>
</gene>
<evidence type="ECO:0000313" key="2">
    <source>
        <dbReference type="Proteomes" id="UP001275440"/>
    </source>
</evidence>
<comment type="caution">
    <text evidence="1">The sequence shown here is derived from an EMBL/GenBank/DDBJ whole genome shotgun (WGS) entry which is preliminary data.</text>
</comment>
<reference evidence="1 2" key="1">
    <citation type="submission" date="2019-10" db="EMBL/GenBank/DDBJ databases">
        <title>Draft Genome Assembly of Rhodococcus zopfii DSM44189.</title>
        <authorList>
            <person name="Sutton J.M."/>
            <person name="Akob D.M."/>
            <person name="Bushman T.J."/>
        </authorList>
    </citation>
    <scope>NUCLEOTIDE SEQUENCE [LARGE SCALE GENOMIC DNA]</scope>
    <source>
        <strain evidence="1 2">DSM 44189</strain>
    </source>
</reference>
<keyword evidence="2" id="KW-1185">Reference proteome</keyword>
<proteinExistence type="predicted"/>
<protein>
    <submittedName>
        <fullName evidence="1">Uncharacterized protein</fullName>
    </submittedName>
</protein>
<accession>A0ABU3WQT9</accession>